<name>A0A2K3YL86_9STAP</name>
<keyword evidence="5" id="KW-0354">Hemolysis</keyword>
<evidence type="ECO:0000256" key="2">
    <source>
        <dbReference type="ARBA" id="ARBA00006367"/>
    </source>
</evidence>
<comment type="similarity">
    <text evidence="2">Belongs to the staphylococcal hemolytic protein family.</text>
</comment>
<dbReference type="InterPro" id="IPR008846">
    <property type="entry name" value="PSMbeta"/>
</dbReference>
<keyword evidence="4" id="KW-0800">Toxin</keyword>
<keyword evidence="3" id="KW-0964">Secreted</keyword>
<comment type="caution">
    <text evidence="8">The sequence shown here is derived from an EMBL/GenBank/DDBJ whole genome shotgun (WGS) entry which is preliminary data.</text>
</comment>
<evidence type="ECO:0000256" key="3">
    <source>
        <dbReference type="ARBA" id="ARBA00022525"/>
    </source>
</evidence>
<gene>
    <name evidence="8" type="ORF">CD122_08415</name>
</gene>
<organism evidence="8 9">
    <name type="scientific">Staphylococcus rostri</name>
    <dbReference type="NCBI Taxonomy" id="522262"/>
    <lineage>
        <taxon>Bacteria</taxon>
        <taxon>Bacillati</taxon>
        <taxon>Bacillota</taxon>
        <taxon>Bacilli</taxon>
        <taxon>Bacillales</taxon>
        <taxon>Staphylococcaceae</taxon>
        <taxon>Staphylococcus</taxon>
    </lineage>
</organism>
<dbReference type="Pfam" id="PF05480">
    <property type="entry name" value="PSMbeta"/>
    <property type="match status" value="1"/>
</dbReference>
<evidence type="ECO:0000313" key="8">
    <source>
        <dbReference type="EMBL" id="PNZ26366.1"/>
    </source>
</evidence>
<dbReference type="OrthoDB" id="2397642at2"/>
<evidence type="ECO:0000256" key="4">
    <source>
        <dbReference type="ARBA" id="ARBA00022656"/>
    </source>
</evidence>
<dbReference type="RefSeq" id="WP_103358544.1">
    <property type="nucleotide sequence ID" value="NZ_JAUNPD010000007.1"/>
</dbReference>
<dbReference type="GO" id="GO:0090729">
    <property type="term" value="F:toxin activity"/>
    <property type="evidence" value="ECO:0007669"/>
    <property type="project" value="UniProtKB-KW"/>
</dbReference>
<evidence type="ECO:0000313" key="9">
    <source>
        <dbReference type="Proteomes" id="UP000242752"/>
    </source>
</evidence>
<keyword evidence="6" id="KW-0204">Cytolysis</keyword>
<sequence length="45" mass="4737">MKELFESINGIVTSAINHDWTDLGTSIVGTVEHGVGLLTKILGLG</sequence>
<dbReference type="GO" id="GO:0005576">
    <property type="term" value="C:extracellular region"/>
    <property type="evidence" value="ECO:0007669"/>
    <property type="project" value="UniProtKB-SubCell"/>
</dbReference>
<keyword evidence="7" id="KW-0843">Virulence</keyword>
<evidence type="ECO:0000256" key="1">
    <source>
        <dbReference type="ARBA" id="ARBA00004613"/>
    </source>
</evidence>
<keyword evidence="9" id="KW-1185">Reference proteome</keyword>
<dbReference type="Proteomes" id="UP000242752">
    <property type="component" value="Unassembled WGS sequence"/>
</dbReference>
<proteinExistence type="inferred from homology"/>
<comment type="subcellular location">
    <subcellularLocation>
        <location evidence="1">Secreted</location>
    </subcellularLocation>
</comment>
<reference evidence="8 9" key="1">
    <citation type="submission" date="2017-08" db="EMBL/GenBank/DDBJ databases">
        <title>Draft genome sequences of 64 type strains of genus Staph aureus.</title>
        <authorList>
            <person name="Cole K."/>
            <person name="Golubchik T."/>
            <person name="Russell J."/>
            <person name="Foster D."/>
            <person name="Llewelyn M."/>
            <person name="Wilson D."/>
            <person name="Crook D."/>
            <person name="Paul J."/>
        </authorList>
    </citation>
    <scope>NUCLEOTIDE SEQUENCE [LARGE SCALE GENOMIC DNA]</scope>
    <source>
        <strain evidence="8 9">DSM 21968</strain>
    </source>
</reference>
<dbReference type="AlphaFoldDB" id="A0A2K3YL86"/>
<dbReference type="EMBL" id="PPRF01000055">
    <property type="protein sequence ID" value="PNZ26366.1"/>
    <property type="molecule type" value="Genomic_DNA"/>
</dbReference>
<evidence type="ECO:0000256" key="6">
    <source>
        <dbReference type="ARBA" id="ARBA00022852"/>
    </source>
</evidence>
<accession>A0A2K3YL86</accession>
<protein>
    <submittedName>
        <fullName evidence="8">Hemolysin-H1C</fullName>
    </submittedName>
</protein>
<evidence type="ECO:0000256" key="5">
    <source>
        <dbReference type="ARBA" id="ARBA00022735"/>
    </source>
</evidence>
<dbReference type="GO" id="GO:0031640">
    <property type="term" value="P:killing of cells of another organism"/>
    <property type="evidence" value="ECO:0007669"/>
    <property type="project" value="UniProtKB-KW"/>
</dbReference>
<evidence type="ECO:0000256" key="7">
    <source>
        <dbReference type="ARBA" id="ARBA00023026"/>
    </source>
</evidence>